<feature type="domain" description="Integrase catalytic" evidence="16">
    <location>
        <begin position="600"/>
        <end position="742"/>
    </location>
</feature>
<gene>
    <name evidence="17" type="primary">Tf2-8</name>
    <name evidence="17" type="ORF">TNCV_1504851</name>
</gene>
<dbReference type="CDD" id="cd09274">
    <property type="entry name" value="RNase_HI_RT_Ty3"/>
    <property type="match status" value="1"/>
</dbReference>
<dbReference type="InterPro" id="IPR001584">
    <property type="entry name" value="Integrase_cat-core"/>
</dbReference>
<keyword evidence="4" id="KW-0808">Transferase</keyword>
<dbReference type="FunFam" id="3.10.20.370:FF:000001">
    <property type="entry name" value="Retrovirus-related Pol polyprotein from transposon 17.6-like protein"/>
    <property type="match status" value="1"/>
</dbReference>
<keyword evidence="10" id="KW-0695">RNA-directed DNA polymerase</keyword>
<dbReference type="InterPro" id="IPR041588">
    <property type="entry name" value="Integrase_H2C2"/>
</dbReference>
<dbReference type="InterPro" id="IPR012337">
    <property type="entry name" value="RNaseH-like_sf"/>
</dbReference>
<protein>
    <recommendedName>
        <fullName evidence="2">RNA-directed DNA polymerase</fullName>
        <ecNumber evidence="2">2.7.7.49</ecNumber>
    </recommendedName>
</protein>
<dbReference type="PROSITE" id="PS50994">
    <property type="entry name" value="INTEGRASE"/>
    <property type="match status" value="1"/>
</dbReference>
<dbReference type="Gene3D" id="1.10.340.70">
    <property type="match status" value="1"/>
</dbReference>
<keyword evidence="6" id="KW-0548">Nucleotidyltransferase</keyword>
<dbReference type="InterPro" id="IPR050951">
    <property type="entry name" value="Retrovirus_Pol_polyprotein"/>
</dbReference>
<evidence type="ECO:0000259" key="16">
    <source>
        <dbReference type="PROSITE" id="PS50994"/>
    </source>
</evidence>
<dbReference type="PANTHER" id="PTHR37984">
    <property type="entry name" value="PROTEIN CBG26694"/>
    <property type="match status" value="1"/>
</dbReference>
<dbReference type="InterPro" id="IPR036397">
    <property type="entry name" value="RNaseH_sf"/>
</dbReference>
<keyword evidence="7" id="KW-0540">Nuclease</keyword>
<feature type="domain" description="Cytochrome b561" evidence="15">
    <location>
        <begin position="163"/>
        <end position="365"/>
    </location>
</feature>
<keyword evidence="18" id="KW-1185">Reference proteome</keyword>
<accession>A0A8X6VAE3</accession>
<sequence>MSALESLHFLTERRPPTVIEILFLRKLERKGFDIIFSWVPGLVGMLGNEQADTAARSMSDRMQRPVCYQDLKTSAQNYIHRVWQETWDQQVLNKLHSIHPSTSHWAALPVRRHDVHLTRLRIGHTRFTHRHLLLGIGRKGFGMDSPSVDETQELGFFKVWLLISQLLGVISIALVSAWCGQYLGGFAWQSEPKLQFNHHPFFMVLGLVFCYGNALLVYRVFRNQRKRSLKLLHFGLHTLAFIFAIVALKAVFDSHNLSSPPIPNLYSLHSWLGLTTILLFALQGGAVHTDVTPRQECSTKGHTGKYVDEQNGRLFPSPSKTNAVINYPDLKNTKDVRRFLGLTGYFRKFLPSYSTIAKPLNDLLRKDSLFQFYAEQQTAFQKLKYLFSQQPVLSIFNQNSPTEIHTDSSIDGLGAVLLQKSIHDNQFHPVFHMSKKTSDHERKYTSFELEVLAVVEALKKFRIYVLGTSFKIITDCDTLVKTPSKKELNPRIARWALYLQGFNYTIEHRTGSKMAHVDALSRPPHRMLIQNSVHFQFLKAQQADDQIAAIKTLLETTPHDNYIVKNKLLYKTVKGTDLLVVPDEMQANIIKTAHERGHFAVLRTQDLVSKDFYIPRLKDKVEKCVQNCVTCILTNRKLVIDAFSKFTWLYPTRSTDAAEAINRLENQRHVFGNPAWIITDKGSAFEDYCKKQNIHHISITTGLPRSNGQIEKPNSTIIAVLSKLSVDDPENGILTYPTCKKS</sequence>
<evidence type="ECO:0000313" key="17">
    <source>
        <dbReference type="EMBL" id="GFX98909.1"/>
    </source>
</evidence>
<dbReference type="Proteomes" id="UP000887159">
    <property type="component" value="Unassembled WGS sequence"/>
</dbReference>
<dbReference type="GO" id="GO:0003676">
    <property type="term" value="F:nucleic acid binding"/>
    <property type="evidence" value="ECO:0007669"/>
    <property type="project" value="InterPro"/>
</dbReference>
<evidence type="ECO:0000259" key="15">
    <source>
        <dbReference type="PROSITE" id="PS50939"/>
    </source>
</evidence>
<evidence type="ECO:0000256" key="1">
    <source>
        <dbReference type="ARBA" id="ARBA00004370"/>
    </source>
</evidence>
<evidence type="ECO:0000256" key="14">
    <source>
        <dbReference type="SAM" id="Phobius"/>
    </source>
</evidence>
<keyword evidence="13 14" id="KW-0472">Membrane</keyword>
<keyword evidence="11" id="KW-0249">Electron transport</keyword>
<dbReference type="PANTHER" id="PTHR37984:SF5">
    <property type="entry name" value="PROTEIN NYNRIN-LIKE"/>
    <property type="match status" value="1"/>
</dbReference>
<name>A0A8X6VAE3_TRICX</name>
<dbReference type="FunFam" id="3.30.70.270:FF:000020">
    <property type="entry name" value="Transposon Tf2-6 polyprotein-like Protein"/>
    <property type="match status" value="1"/>
</dbReference>
<dbReference type="Pfam" id="PF17921">
    <property type="entry name" value="Integrase_H2C2"/>
    <property type="match status" value="1"/>
</dbReference>
<dbReference type="GO" id="GO:0004519">
    <property type="term" value="F:endonuclease activity"/>
    <property type="evidence" value="ECO:0007669"/>
    <property type="project" value="UniProtKB-KW"/>
</dbReference>
<keyword evidence="8" id="KW-0255">Endonuclease</keyword>
<dbReference type="GO" id="GO:0016787">
    <property type="term" value="F:hydrolase activity"/>
    <property type="evidence" value="ECO:0007669"/>
    <property type="project" value="UniProtKB-KW"/>
</dbReference>
<evidence type="ECO:0000256" key="10">
    <source>
        <dbReference type="ARBA" id="ARBA00022918"/>
    </source>
</evidence>
<evidence type="ECO:0000256" key="3">
    <source>
        <dbReference type="ARBA" id="ARBA00022448"/>
    </source>
</evidence>
<dbReference type="GO" id="GO:0016020">
    <property type="term" value="C:membrane"/>
    <property type="evidence" value="ECO:0007669"/>
    <property type="project" value="UniProtKB-SubCell"/>
</dbReference>
<evidence type="ECO:0000256" key="12">
    <source>
        <dbReference type="ARBA" id="ARBA00022989"/>
    </source>
</evidence>
<keyword evidence="9" id="KW-0378">Hydrolase</keyword>
<evidence type="ECO:0000256" key="13">
    <source>
        <dbReference type="ARBA" id="ARBA00023136"/>
    </source>
</evidence>
<dbReference type="InterPro" id="IPR041373">
    <property type="entry name" value="RT_RNaseH"/>
</dbReference>
<dbReference type="EC" id="2.7.7.49" evidence="2"/>
<reference evidence="17" key="1">
    <citation type="submission" date="2020-08" db="EMBL/GenBank/DDBJ databases">
        <title>Multicomponent nature underlies the extraordinary mechanical properties of spider dragline silk.</title>
        <authorList>
            <person name="Kono N."/>
            <person name="Nakamura H."/>
            <person name="Mori M."/>
            <person name="Yoshida Y."/>
            <person name="Ohtoshi R."/>
            <person name="Malay A.D."/>
            <person name="Moran D.A.P."/>
            <person name="Tomita M."/>
            <person name="Numata K."/>
            <person name="Arakawa K."/>
        </authorList>
    </citation>
    <scope>NUCLEOTIDE SEQUENCE</scope>
</reference>
<comment type="caution">
    <text evidence="17">The sequence shown here is derived from an EMBL/GenBank/DDBJ whole genome shotgun (WGS) entry which is preliminary data.</text>
</comment>
<evidence type="ECO:0000313" key="18">
    <source>
        <dbReference type="Proteomes" id="UP000887159"/>
    </source>
</evidence>
<dbReference type="GO" id="GO:0003964">
    <property type="term" value="F:RNA-directed DNA polymerase activity"/>
    <property type="evidence" value="ECO:0007669"/>
    <property type="project" value="UniProtKB-KW"/>
</dbReference>
<dbReference type="AlphaFoldDB" id="A0A8X6VAE3"/>
<keyword evidence="5 14" id="KW-0812">Transmembrane</keyword>
<dbReference type="SMART" id="SM00665">
    <property type="entry name" value="B561"/>
    <property type="match status" value="1"/>
</dbReference>
<dbReference type="EMBL" id="BMAU01021203">
    <property type="protein sequence ID" value="GFX98909.1"/>
    <property type="molecule type" value="Genomic_DNA"/>
</dbReference>
<dbReference type="SUPFAM" id="SSF56672">
    <property type="entry name" value="DNA/RNA polymerases"/>
    <property type="match status" value="1"/>
</dbReference>
<dbReference type="SUPFAM" id="SSF53098">
    <property type="entry name" value="Ribonuclease H-like"/>
    <property type="match status" value="1"/>
</dbReference>
<evidence type="ECO:0000256" key="8">
    <source>
        <dbReference type="ARBA" id="ARBA00022759"/>
    </source>
</evidence>
<evidence type="ECO:0000256" key="9">
    <source>
        <dbReference type="ARBA" id="ARBA00022801"/>
    </source>
</evidence>
<evidence type="ECO:0000256" key="5">
    <source>
        <dbReference type="ARBA" id="ARBA00022692"/>
    </source>
</evidence>
<dbReference type="Gene3D" id="3.10.20.370">
    <property type="match status" value="1"/>
</dbReference>
<keyword evidence="3" id="KW-0813">Transport</keyword>
<evidence type="ECO:0000256" key="4">
    <source>
        <dbReference type="ARBA" id="ARBA00022679"/>
    </source>
</evidence>
<proteinExistence type="predicted"/>
<dbReference type="Gene3D" id="1.20.120.1770">
    <property type="match status" value="1"/>
</dbReference>
<dbReference type="GO" id="GO:0042575">
    <property type="term" value="C:DNA polymerase complex"/>
    <property type="evidence" value="ECO:0007669"/>
    <property type="project" value="UniProtKB-ARBA"/>
</dbReference>
<feature type="transmembrane region" description="Helical" evidence="14">
    <location>
        <begin position="198"/>
        <end position="219"/>
    </location>
</feature>
<dbReference type="InterPro" id="IPR043502">
    <property type="entry name" value="DNA/RNA_pol_sf"/>
</dbReference>
<feature type="transmembrane region" description="Helical" evidence="14">
    <location>
        <begin position="159"/>
        <end position="178"/>
    </location>
</feature>
<evidence type="ECO:0000256" key="11">
    <source>
        <dbReference type="ARBA" id="ARBA00022982"/>
    </source>
</evidence>
<dbReference type="GO" id="GO:0015074">
    <property type="term" value="P:DNA integration"/>
    <property type="evidence" value="ECO:0007669"/>
    <property type="project" value="InterPro"/>
</dbReference>
<keyword evidence="12 14" id="KW-1133">Transmembrane helix</keyword>
<dbReference type="PROSITE" id="PS50939">
    <property type="entry name" value="CYTOCHROME_B561"/>
    <property type="match status" value="1"/>
</dbReference>
<organism evidence="17 18">
    <name type="scientific">Trichonephila clavipes</name>
    <name type="common">Golden silk orbweaver</name>
    <name type="synonym">Nephila clavipes</name>
    <dbReference type="NCBI Taxonomy" id="2585209"/>
    <lineage>
        <taxon>Eukaryota</taxon>
        <taxon>Metazoa</taxon>
        <taxon>Ecdysozoa</taxon>
        <taxon>Arthropoda</taxon>
        <taxon>Chelicerata</taxon>
        <taxon>Arachnida</taxon>
        <taxon>Araneae</taxon>
        <taxon>Araneomorphae</taxon>
        <taxon>Entelegynae</taxon>
        <taxon>Araneoidea</taxon>
        <taxon>Nephilidae</taxon>
        <taxon>Trichonephila</taxon>
    </lineage>
</organism>
<evidence type="ECO:0000256" key="6">
    <source>
        <dbReference type="ARBA" id="ARBA00022695"/>
    </source>
</evidence>
<evidence type="ECO:0000256" key="2">
    <source>
        <dbReference type="ARBA" id="ARBA00012493"/>
    </source>
</evidence>
<feature type="transmembrane region" description="Helical" evidence="14">
    <location>
        <begin position="231"/>
        <end position="252"/>
    </location>
</feature>
<evidence type="ECO:0000256" key="7">
    <source>
        <dbReference type="ARBA" id="ARBA00022722"/>
    </source>
</evidence>
<dbReference type="Gene3D" id="3.30.420.10">
    <property type="entry name" value="Ribonuclease H-like superfamily/Ribonuclease H"/>
    <property type="match status" value="1"/>
</dbReference>
<comment type="subcellular location">
    <subcellularLocation>
        <location evidence="1">Membrane</location>
    </subcellularLocation>
</comment>
<dbReference type="InterPro" id="IPR006593">
    <property type="entry name" value="Cyt_b561/ferric_Rdtase_TM"/>
</dbReference>
<dbReference type="Pfam" id="PF03188">
    <property type="entry name" value="Cytochrom_B561"/>
    <property type="match status" value="1"/>
</dbReference>
<dbReference type="Pfam" id="PF17917">
    <property type="entry name" value="RT_RNaseH"/>
    <property type="match status" value="1"/>
</dbReference>